<evidence type="ECO:0000313" key="4">
    <source>
        <dbReference type="Proteomes" id="UP001221328"/>
    </source>
</evidence>
<organism evidence="3 4">
    <name type="scientific">Streptomyces gilvifuscus</name>
    <dbReference type="NCBI Taxonomy" id="1550617"/>
    <lineage>
        <taxon>Bacteria</taxon>
        <taxon>Bacillati</taxon>
        <taxon>Actinomycetota</taxon>
        <taxon>Actinomycetes</taxon>
        <taxon>Kitasatosporales</taxon>
        <taxon>Streptomycetaceae</taxon>
        <taxon>Streptomyces</taxon>
    </lineage>
</organism>
<accession>A0ABT5FN96</accession>
<dbReference type="Proteomes" id="UP001221328">
    <property type="component" value="Unassembled WGS sequence"/>
</dbReference>
<keyword evidence="4" id="KW-1185">Reference proteome</keyword>
<dbReference type="SUPFAM" id="SSF55729">
    <property type="entry name" value="Acyl-CoA N-acyltransferases (Nat)"/>
    <property type="match status" value="1"/>
</dbReference>
<dbReference type="RefSeq" id="WP_272174358.1">
    <property type="nucleotide sequence ID" value="NZ_JAQOSK010000002.1"/>
</dbReference>
<reference evidence="3 4" key="1">
    <citation type="journal article" date="2015" name="Int. J. Syst. Evol. Microbiol.">
        <title>Streptomyces gilvifuscus sp. nov., an actinomycete that produces antibacterial compounds isolated from soil.</title>
        <authorList>
            <person name="Nguyen T.M."/>
            <person name="Kim J."/>
        </authorList>
    </citation>
    <scope>NUCLEOTIDE SEQUENCE [LARGE SCALE GENOMIC DNA]</scope>
    <source>
        <strain evidence="3 4">T113</strain>
    </source>
</reference>
<evidence type="ECO:0000259" key="2">
    <source>
        <dbReference type="Pfam" id="PF13480"/>
    </source>
</evidence>
<dbReference type="EMBL" id="JAQOSK010000002">
    <property type="protein sequence ID" value="MDC2953992.1"/>
    <property type="molecule type" value="Genomic_DNA"/>
</dbReference>
<dbReference type="InterPro" id="IPR016181">
    <property type="entry name" value="Acyl_CoA_acyltransferase"/>
</dbReference>
<gene>
    <name evidence="3" type="ORF">PO587_05955</name>
</gene>
<name>A0ABT5FN96_9ACTN</name>
<dbReference type="Pfam" id="PF13480">
    <property type="entry name" value="Acetyltransf_6"/>
    <property type="match status" value="1"/>
</dbReference>
<dbReference type="PANTHER" id="PTHR36174:SF1">
    <property type="entry name" value="LIPID II:GLYCINE GLYCYLTRANSFERASE"/>
    <property type="match status" value="1"/>
</dbReference>
<protein>
    <submittedName>
        <fullName evidence="3">GNAT family N-acetyltransferase</fullName>
    </submittedName>
</protein>
<dbReference type="InterPro" id="IPR050644">
    <property type="entry name" value="PG_Glycine_Bridge_Synth"/>
</dbReference>
<feature type="region of interest" description="Disordered" evidence="1">
    <location>
        <begin position="83"/>
        <end position="102"/>
    </location>
</feature>
<proteinExistence type="predicted"/>
<sequence length="361" mass="40326">MNAPAVLLINTSAGPVQVTTPVPRETWWMLARTDAATNVTQTPAWLDCVCATGPFRDASRLYEFESGGRLVLPLVTRRRRPPSLTAQESWPGGWGVGGPVSSGRVGPREARAVFDDLARLPALRVGVRLRPEDSEVWAGAVPAGFQEDRHTVHVLDLEGGFGEVWERRFHQSVRRGVRRAERSDVDVEVNRTGRLVPEFYQLFEQSIVRWAARQHEPLALARWRRKRAFPREQLEAVADLLGESCAIWMARRAGEPAAAIVVLRHGQHAKFWHAAMNRDLAHPVRANHLLHRLAVDDACAAGCLRYDMGGSRQGASLAAFKEGFGADLFVSPRYYRERLPVSAVDRGLRTAVKRVIRFQEG</sequence>
<comment type="caution">
    <text evidence="3">The sequence shown here is derived from an EMBL/GenBank/DDBJ whole genome shotgun (WGS) entry which is preliminary data.</text>
</comment>
<evidence type="ECO:0000256" key="1">
    <source>
        <dbReference type="SAM" id="MobiDB-lite"/>
    </source>
</evidence>
<feature type="domain" description="BioF2-like acetyltransferase" evidence="2">
    <location>
        <begin position="167"/>
        <end position="311"/>
    </location>
</feature>
<evidence type="ECO:0000313" key="3">
    <source>
        <dbReference type="EMBL" id="MDC2953992.1"/>
    </source>
</evidence>
<dbReference type="PANTHER" id="PTHR36174">
    <property type="entry name" value="LIPID II:GLYCINE GLYCYLTRANSFERASE"/>
    <property type="match status" value="1"/>
</dbReference>
<dbReference type="InterPro" id="IPR038740">
    <property type="entry name" value="BioF2-like_GNAT_dom"/>
</dbReference>
<dbReference type="Gene3D" id="3.40.630.30">
    <property type="match status" value="1"/>
</dbReference>